<keyword evidence="3" id="KW-1185">Reference proteome</keyword>
<dbReference type="STRING" id="268407.PWYN_25510"/>
<evidence type="ECO:0000313" key="2">
    <source>
        <dbReference type="EMBL" id="KGE17908.1"/>
    </source>
</evidence>
<dbReference type="OrthoDB" id="2666249at2"/>
<accession>A0A098M786</accession>
<feature type="transmembrane region" description="Helical" evidence="1">
    <location>
        <begin position="7"/>
        <end position="25"/>
    </location>
</feature>
<dbReference type="AlphaFoldDB" id="A0A098M786"/>
<evidence type="ECO:0000313" key="3">
    <source>
        <dbReference type="Proteomes" id="UP000029734"/>
    </source>
</evidence>
<dbReference type="EMBL" id="JQCR01000003">
    <property type="protein sequence ID" value="KGE17908.1"/>
    <property type="molecule type" value="Genomic_DNA"/>
</dbReference>
<feature type="transmembrane region" description="Helical" evidence="1">
    <location>
        <begin position="31"/>
        <end position="49"/>
    </location>
</feature>
<sequence>MKKVLTRIAFGLLIINIAAIILCFYMNKFTYAYGLMMVPLIIFTGMGQISKLKNDEYMFEKLKKRDIY</sequence>
<gene>
    <name evidence="2" type="ORF">PWYN_25510</name>
</gene>
<dbReference type="eggNOG" id="ENOG50306AY">
    <property type="taxonomic scope" value="Bacteria"/>
</dbReference>
<keyword evidence="1" id="KW-0812">Transmembrane</keyword>
<comment type="caution">
    <text evidence="2">The sequence shown here is derived from an EMBL/GenBank/DDBJ whole genome shotgun (WGS) entry which is preliminary data.</text>
</comment>
<keyword evidence="1" id="KW-1133">Transmembrane helix</keyword>
<name>A0A098M786_9BACL</name>
<dbReference type="Proteomes" id="UP000029734">
    <property type="component" value="Unassembled WGS sequence"/>
</dbReference>
<protein>
    <submittedName>
        <fullName evidence="2">Uncharacterized protein</fullName>
    </submittedName>
</protein>
<dbReference type="RefSeq" id="WP_036657394.1">
    <property type="nucleotide sequence ID" value="NZ_JQCR01000003.1"/>
</dbReference>
<evidence type="ECO:0000256" key="1">
    <source>
        <dbReference type="SAM" id="Phobius"/>
    </source>
</evidence>
<keyword evidence="1" id="KW-0472">Membrane</keyword>
<reference evidence="2 3" key="1">
    <citation type="submission" date="2014-08" db="EMBL/GenBank/DDBJ databases">
        <authorList>
            <person name="den Bakker H.C."/>
        </authorList>
    </citation>
    <scope>NUCLEOTIDE SEQUENCE [LARGE SCALE GENOMIC DNA]</scope>
    <source>
        <strain evidence="2 3">DSM 18334</strain>
    </source>
</reference>
<proteinExistence type="predicted"/>
<organism evidence="2 3">
    <name type="scientific">Paenibacillus wynnii</name>
    <dbReference type="NCBI Taxonomy" id="268407"/>
    <lineage>
        <taxon>Bacteria</taxon>
        <taxon>Bacillati</taxon>
        <taxon>Bacillota</taxon>
        <taxon>Bacilli</taxon>
        <taxon>Bacillales</taxon>
        <taxon>Paenibacillaceae</taxon>
        <taxon>Paenibacillus</taxon>
    </lineage>
</organism>
<reference evidence="2 3" key="2">
    <citation type="submission" date="2014-10" db="EMBL/GenBank/DDBJ databases">
        <title>Comparative genomics of the Paenibacillus odorifer group.</title>
        <authorList>
            <person name="Tsai Y.-C."/>
            <person name="Martin N."/>
            <person name="Korlach J."/>
            <person name="Wiedmann M."/>
        </authorList>
    </citation>
    <scope>NUCLEOTIDE SEQUENCE [LARGE SCALE GENOMIC DNA]</scope>
    <source>
        <strain evidence="2 3">DSM 18334</strain>
    </source>
</reference>